<name>A0ABV1RIF1_9ALTE</name>
<reference evidence="2 3" key="1">
    <citation type="submission" date="2024-06" db="EMBL/GenBank/DDBJ databases">
        <authorList>
            <person name="Chen R.Y."/>
        </authorList>
    </citation>
    <scope>NUCLEOTIDE SEQUENCE [LARGE SCALE GENOMIC DNA]</scope>
    <source>
        <strain evidence="2 3">D2</strain>
    </source>
</reference>
<dbReference type="InterPro" id="IPR011576">
    <property type="entry name" value="Pyridox_Oxase_N"/>
</dbReference>
<dbReference type="Pfam" id="PF01243">
    <property type="entry name" value="PNPOx_N"/>
    <property type="match status" value="1"/>
</dbReference>
<gene>
    <name evidence="2" type="ORF">ABS311_12620</name>
</gene>
<organism evidence="2 3">
    <name type="scientific">Catenovulum sediminis</name>
    <dbReference type="NCBI Taxonomy" id="1740262"/>
    <lineage>
        <taxon>Bacteria</taxon>
        <taxon>Pseudomonadati</taxon>
        <taxon>Pseudomonadota</taxon>
        <taxon>Gammaproteobacteria</taxon>
        <taxon>Alteromonadales</taxon>
        <taxon>Alteromonadaceae</taxon>
        <taxon>Catenovulum</taxon>
    </lineage>
</organism>
<dbReference type="EMBL" id="JBELOE010000228">
    <property type="protein sequence ID" value="MER2492721.1"/>
    <property type="molecule type" value="Genomic_DNA"/>
</dbReference>
<accession>A0ABV1RIF1</accession>
<dbReference type="Gene3D" id="2.30.110.10">
    <property type="entry name" value="Electron Transport, Fmn-binding Protein, Chain A"/>
    <property type="match status" value="1"/>
</dbReference>
<dbReference type="EC" id="1.-.-.-" evidence="2"/>
<keyword evidence="3" id="KW-1185">Reference proteome</keyword>
<keyword evidence="2" id="KW-0560">Oxidoreductase</keyword>
<dbReference type="RefSeq" id="WP_350402184.1">
    <property type="nucleotide sequence ID" value="NZ_JBELOE010000228.1"/>
</dbReference>
<dbReference type="SUPFAM" id="SSF50475">
    <property type="entry name" value="FMN-binding split barrel"/>
    <property type="match status" value="1"/>
</dbReference>
<evidence type="ECO:0000259" key="1">
    <source>
        <dbReference type="Pfam" id="PF01243"/>
    </source>
</evidence>
<protein>
    <submittedName>
        <fullName evidence="2">Pyridoxamine 5'-phosphate oxidase family protein</fullName>
        <ecNumber evidence="2">1.-.-.-</ecNumber>
        <ecNumber evidence="2">1.4.3.5</ecNumber>
    </submittedName>
</protein>
<dbReference type="GO" id="GO:0004733">
    <property type="term" value="F:pyridoxamine phosphate oxidase activity"/>
    <property type="evidence" value="ECO:0007669"/>
    <property type="project" value="UniProtKB-EC"/>
</dbReference>
<proteinExistence type="predicted"/>
<dbReference type="EC" id="1.4.3.5" evidence="2"/>
<sequence>MAHASNKYLSGSTKGSVFHSGEQAFHQQLNIGEKMEAVANQFIRPFMPEQHQIFFSQLPFVWLGFIDQTNAPWASVVFNTQNKLIDVHNQTQLSIQLDSTFNDSKLSKESIKDTIGLLGIEPTSRRRNRLSAQITQWAGNTIHLSVKQSFGNCPKYIQARHFGFTARTTQNHKSRVQIKQLDESHRALIKQADSFYIASFYHNNANSHVSNGADISHRGGLPGFVKVDGNTIRFPDFSGNQFFNTLGNIKQNGCAGLTFVDYQHGHLLQLTGFAKIIENDPLLKYFKGALRFIDFEMTHGEWAAHFLPFVWGNAEFSANLKNTGTWQQADQAFQLNQSESKQ</sequence>
<dbReference type="Proteomes" id="UP001467690">
    <property type="component" value="Unassembled WGS sequence"/>
</dbReference>
<dbReference type="InterPro" id="IPR012349">
    <property type="entry name" value="Split_barrel_FMN-bd"/>
</dbReference>
<evidence type="ECO:0000313" key="2">
    <source>
        <dbReference type="EMBL" id="MER2492721.1"/>
    </source>
</evidence>
<dbReference type="PANTHER" id="PTHR42815">
    <property type="entry name" value="FAD-BINDING, PUTATIVE (AFU_ORTHOLOGUE AFUA_6G07600)-RELATED"/>
    <property type="match status" value="1"/>
</dbReference>
<comment type="caution">
    <text evidence="2">The sequence shown here is derived from an EMBL/GenBank/DDBJ whole genome shotgun (WGS) entry which is preliminary data.</text>
</comment>
<feature type="domain" description="Pyridoxamine 5'-phosphate oxidase N-terminal" evidence="1">
    <location>
        <begin position="181"/>
        <end position="286"/>
    </location>
</feature>
<evidence type="ECO:0000313" key="3">
    <source>
        <dbReference type="Proteomes" id="UP001467690"/>
    </source>
</evidence>
<dbReference type="PANTHER" id="PTHR42815:SF2">
    <property type="entry name" value="FAD-BINDING, PUTATIVE (AFU_ORTHOLOGUE AFUA_6G07600)-RELATED"/>
    <property type="match status" value="1"/>
</dbReference>